<dbReference type="RefSeq" id="WP_153760960.1">
    <property type="nucleotide sequence ID" value="NZ_CP045851.1"/>
</dbReference>
<dbReference type="AlphaFoldDB" id="A0A5Q2RJ23"/>
<protein>
    <recommendedName>
        <fullName evidence="3">ABM domain-containing protein</fullName>
    </recommendedName>
</protein>
<dbReference type="KEGG" id="atq:GH723_18115"/>
<sequence length="162" mass="17886">MAGTAFTLRRDDRGGWASFTPLIGGWTDERISIDVGSSTDGVPMIATARPVDDGTEHAPVGPGVFALRWFECRASDADELVELSEAAWPAFEAGTPGTLIFGLFRVEAPDTDVARFLLCTRYPSVSAWETSRADTNSAEFRRRRELTTRSQVSLWRLEEDRG</sequence>
<dbReference type="EMBL" id="CP045851">
    <property type="protein sequence ID" value="QGG96858.1"/>
    <property type="molecule type" value="Genomic_DNA"/>
</dbReference>
<organism evidence="1 2">
    <name type="scientific">Actinomarinicola tropica</name>
    <dbReference type="NCBI Taxonomy" id="2789776"/>
    <lineage>
        <taxon>Bacteria</taxon>
        <taxon>Bacillati</taxon>
        <taxon>Actinomycetota</taxon>
        <taxon>Acidimicrobiia</taxon>
        <taxon>Acidimicrobiales</taxon>
        <taxon>Iamiaceae</taxon>
        <taxon>Actinomarinicola</taxon>
    </lineage>
</organism>
<dbReference type="Proteomes" id="UP000334019">
    <property type="component" value="Chromosome"/>
</dbReference>
<name>A0A5Q2RJ23_9ACTN</name>
<dbReference type="InterPro" id="IPR011008">
    <property type="entry name" value="Dimeric_a/b-barrel"/>
</dbReference>
<evidence type="ECO:0000313" key="2">
    <source>
        <dbReference type="Proteomes" id="UP000334019"/>
    </source>
</evidence>
<proteinExistence type="predicted"/>
<dbReference type="SUPFAM" id="SSF54909">
    <property type="entry name" value="Dimeric alpha+beta barrel"/>
    <property type="match status" value="1"/>
</dbReference>
<gene>
    <name evidence="1" type="ORF">GH723_18115</name>
</gene>
<evidence type="ECO:0000313" key="1">
    <source>
        <dbReference type="EMBL" id="QGG96858.1"/>
    </source>
</evidence>
<evidence type="ECO:0008006" key="3">
    <source>
        <dbReference type="Google" id="ProtNLM"/>
    </source>
</evidence>
<accession>A0A5Q2RJ23</accession>
<keyword evidence="2" id="KW-1185">Reference proteome</keyword>
<reference evidence="1 2" key="1">
    <citation type="submission" date="2019-11" db="EMBL/GenBank/DDBJ databases">
        <authorList>
            <person name="He Y."/>
        </authorList>
    </citation>
    <scope>NUCLEOTIDE SEQUENCE [LARGE SCALE GENOMIC DNA]</scope>
    <source>
        <strain evidence="1 2">SCSIO 58843</strain>
    </source>
</reference>